<dbReference type="AlphaFoldDB" id="A0A9J6REW3"/>
<reference evidence="2" key="1">
    <citation type="submission" date="2022-11" db="EMBL/GenBank/DDBJ databases">
        <title>WGS of Natronobacillus azotifigens 24KS-1, an anaerobic diazotrophic haloalkaliphile from soda-rich habitats.</title>
        <authorList>
            <person name="Sorokin D.Y."/>
            <person name="Merkel A.Y."/>
        </authorList>
    </citation>
    <scope>NUCLEOTIDE SEQUENCE</scope>
    <source>
        <strain evidence="2">24KS-1</strain>
    </source>
</reference>
<feature type="transmembrane region" description="Helical" evidence="1">
    <location>
        <begin position="197"/>
        <end position="219"/>
    </location>
</feature>
<keyword evidence="1" id="KW-1133">Transmembrane helix</keyword>
<sequence>MYKQECFKIFTKKSIYLVFAVIVLLLVYVNQLPISMTMREDIFEELEETWGGPVTEEKVELAREAMYASDSGEVYTNTFEARATDYVQFLVVGSAMQKAEQHDRMNILEEQIALYNEGTYEYKEASKELEMLEEVGDVHGFYLIQSWLEMFEFIEPVTHVLILSIILLIGLTPVFSEEYSSQSLDLILATKHGKAKLVTAKILASITYIAIVFLSLHLINTILNLVKFGGAAGWNAPIQGISEGFDTHSLISYDSSPYSMDVWQFYLLSLVLQLLACIAVGMLVLFLSFLTKNTMITFFISGIIMAIPVLLQQLGITRGIFSYLIHFSYTELIKVSSMFTQFRAFNVFGYPVLYPTLIFILFAVITSLLIFVTYDLFRKQQVGN</sequence>
<feature type="transmembrane region" description="Helical" evidence="1">
    <location>
        <begin position="352"/>
        <end position="377"/>
    </location>
</feature>
<feature type="transmembrane region" description="Helical" evidence="1">
    <location>
        <begin position="157"/>
        <end position="176"/>
    </location>
</feature>
<proteinExistence type="predicted"/>
<evidence type="ECO:0000256" key="1">
    <source>
        <dbReference type="SAM" id="Phobius"/>
    </source>
</evidence>
<feature type="transmembrane region" description="Helical" evidence="1">
    <location>
        <begin position="296"/>
        <end position="316"/>
    </location>
</feature>
<keyword evidence="1" id="KW-0472">Membrane</keyword>
<protein>
    <recommendedName>
        <fullName evidence="4">ABC transporter permease</fullName>
    </recommendedName>
</protein>
<organism evidence="2 3">
    <name type="scientific">Natronobacillus azotifigens</name>
    <dbReference type="NCBI Taxonomy" id="472978"/>
    <lineage>
        <taxon>Bacteria</taxon>
        <taxon>Bacillati</taxon>
        <taxon>Bacillota</taxon>
        <taxon>Bacilli</taxon>
        <taxon>Bacillales</taxon>
        <taxon>Bacillaceae</taxon>
        <taxon>Natronobacillus</taxon>
    </lineage>
</organism>
<feature type="transmembrane region" description="Helical" evidence="1">
    <location>
        <begin position="265"/>
        <end position="289"/>
    </location>
</feature>
<evidence type="ECO:0008006" key="4">
    <source>
        <dbReference type="Google" id="ProtNLM"/>
    </source>
</evidence>
<comment type="caution">
    <text evidence="2">The sequence shown here is derived from an EMBL/GenBank/DDBJ whole genome shotgun (WGS) entry which is preliminary data.</text>
</comment>
<keyword evidence="3" id="KW-1185">Reference proteome</keyword>
<dbReference type="RefSeq" id="WP_268780478.1">
    <property type="nucleotide sequence ID" value="NZ_JAPRAT010000021.1"/>
</dbReference>
<dbReference type="PANTHER" id="PTHR37305:SF1">
    <property type="entry name" value="MEMBRANE PROTEIN"/>
    <property type="match status" value="1"/>
</dbReference>
<name>A0A9J6REW3_9BACI</name>
<evidence type="ECO:0000313" key="2">
    <source>
        <dbReference type="EMBL" id="MCZ0703713.1"/>
    </source>
</evidence>
<gene>
    <name evidence="2" type="ORF">OWO01_10820</name>
</gene>
<feature type="transmembrane region" description="Helical" evidence="1">
    <location>
        <begin position="15"/>
        <end position="34"/>
    </location>
</feature>
<dbReference type="PANTHER" id="PTHR37305">
    <property type="entry name" value="INTEGRAL MEMBRANE PROTEIN-RELATED"/>
    <property type="match status" value="1"/>
</dbReference>
<keyword evidence="1" id="KW-0812">Transmembrane</keyword>
<accession>A0A9J6REW3</accession>
<dbReference type="EMBL" id="JAPRAT010000021">
    <property type="protein sequence ID" value="MCZ0703713.1"/>
    <property type="molecule type" value="Genomic_DNA"/>
</dbReference>
<evidence type="ECO:0000313" key="3">
    <source>
        <dbReference type="Proteomes" id="UP001084197"/>
    </source>
</evidence>
<dbReference type="Proteomes" id="UP001084197">
    <property type="component" value="Unassembled WGS sequence"/>
</dbReference>